<keyword evidence="1" id="KW-0812">Transmembrane</keyword>
<organism evidence="2 3">
    <name type="scientific">Thalassiosira oceanica</name>
    <name type="common">Marine diatom</name>
    <dbReference type="NCBI Taxonomy" id="159749"/>
    <lineage>
        <taxon>Eukaryota</taxon>
        <taxon>Sar</taxon>
        <taxon>Stramenopiles</taxon>
        <taxon>Ochrophyta</taxon>
        <taxon>Bacillariophyta</taxon>
        <taxon>Coscinodiscophyceae</taxon>
        <taxon>Thalassiosirophycidae</taxon>
        <taxon>Thalassiosirales</taxon>
        <taxon>Thalassiosiraceae</taxon>
        <taxon>Thalassiosira</taxon>
    </lineage>
</organism>
<proteinExistence type="predicted"/>
<accession>K0RQ35</accession>
<dbReference type="AlphaFoldDB" id="K0RQ35"/>
<comment type="caution">
    <text evidence="2">The sequence shown here is derived from an EMBL/GenBank/DDBJ whole genome shotgun (WGS) entry which is preliminary data.</text>
</comment>
<evidence type="ECO:0000313" key="2">
    <source>
        <dbReference type="EMBL" id="EJK50996.1"/>
    </source>
</evidence>
<feature type="transmembrane region" description="Helical" evidence="1">
    <location>
        <begin position="61"/>
        <end position="81"/>
    </location>
</feature>
<dbReference type="Proteomes" id="UP000266841">
    <property type="component" value="Unassembled WGS sequence"/>
</dbReference>
<sequence>MIYQALAGLMAANNVPDRGKFAIAEGAPSGENQRELELQRGNPPSLAAAARNASTNRTRSSLCMLVPFLAIAATAHAFSAAPG</sequence>
<dbReference type="EMBL" id="AGNL01042420">
    <property type="protein sequence ID" value="EJK50996.1"/>
    <property type="molecule type" value="Genomic_DNA"/>
</dbReference>
<keyword evidence="1" id="KW-1133">Transmembrane helix</keyword>
<reference evidence="2 3" key="1">
    <citation type="journal article" date="2012" name="Genome Biol.">
        <title>Genome and low-iron response of an oceanic diatom adapted to chronic iron limitation.</title>
        <authorList>
            <person name="Lommer M."/>
            <person name="Specht M."/>
            <person name="Roy A.S."/>
            <person name="Kraemer L."/>
            <person name="Andreson R."/>
            <person name="Gutowska M.A."/>
            <person name="Wolf J."/>
            <person name="Bergner S.V."/>
            <person name="Schilhabel M.B."/>
            <person name="Klostermeier U.C."/>
            <person name="Beiko R.G."/>
            <person name="Rosenstiel P."/>
            <person name="Hippler M."/>
            <person name="Laroche J."/>
        </authorList>
    </citation>
    <scope>NUCLEOTIDE SEQUENCE [LARGE SCALE GENOMIC DNA]</scope>
    <source>
        <strain evidence="2 3">CCMP1005</strain>
    </source>
</reference>
<evidence type="ECO:0000313" key="3">
    <source>
        <dbReference type="Proteomes" id="UP000266841"/>
    </source>
</evidence>
<keyword evidence="1" id="KW-0472">Membrane</keyword>
<feature type="non-terminal residue" evidence="2">
    <location>
        <position position="83"/>
    </location>
</feature>
<protein>
    <submittedName>
        <fullName evidence="2">Uncharacterized protein</fullName>
    </submittedName>
</protein>
<keyword evidence="3" id="KW-1185">Reference proteome</keyword>
<name>K0RQ35_THAOC</name>
<evidence type="ECO:0000256" key="1">
    <source>
        <dbReference type="SAM" id="Phobius"/>
    </source>
</evidence>
<gene>
    <name evidence="2" type="ORF">THAOC_29881</name>
</gene>